<dbReference type="GO" id="GO:0006355">
    <property type="term" value="P:regulation of DNA-templated transcription"/>
    <property type="evidence" value="ECO:0007669"/>
    <property type="project" value="InterPro"/>
</dbReference>
<gene>
    <name evidence="2" type="ORF">E3C22_06800</name>
</gene>
<protein>
    <submittedName>
        <fullName evidence="2">Alpha/beta hydrolase</fullName>
    </submittedName>
</protein>
<dbReference type="InterPro" id="IPR050471">
    <property type="entry name" value="AB_hydrolase"/>
</dbReference>
<dbReference type="EMBL" id="SOZD01000002">
    <property type="protein sequence ID" value="TFF25083.1"/>
    <property type="molecule type" value="Genomic_DNA"/>
</dbReference>
<reference evidence="2 3" key="1">
    <citation type="submission" date="2019-03" db="EMBL/GenBank/DDBJ databases">
        <title>Jiella endophytica sp. nov., a novel endophytic bacterium isolated from root of Ficus microcarpa Linn. f.</title>
        <authorList>
            <person name="Tuo L."/>
        </authorList>
    </citation>
    <scope>NUCLEOTIDE SEQUENCE [LARGE SCALE GENOMIC DNA]</scope>
    <source>
        <strain evidence="2 3">CBS5Q-3</strain>
    </source>
</reference>
<dbReference type="PANTHER" id="PTHR43433">
    <property type="entry name" value="HYDROLASE, ALPHA/BETA FOLD FAMILY PROTEIN"/>
    <property type="match status" value="1"/>
</dbReference>
<dbReference type="SUPFAM" id="SSF53474">
    <property type="entry name" value="alpha/beta-Hydrolases"/>
    <property type="match status" value="1"/>
</dbReference>
<dbReference type="SUPFAM" id="SSF46894">
    <property type="entry name" value="C-terminal effector domain of the bipartite response regulators"/>
    <property type="match status" value="1"/>
</dbReference>
<dbReference type="Gene3D" id="3.40.50.1820">
    <property type="entry name" value="alpha/beta hydrolase"/>
    <property type="match status" value="1"/>
</dbReference>
<dbReference type="PRINTS" id="PR00111">
    <property type="entry name" value="ABHYDROLASE"/>
</dbReference>
<dbReference type="InterPro" id="IPR029058">
    <property type="entry name" value="AB_hydrolase_fold"/>
</dbReference>
<proteinExistence type="predicted"/>
<dbReference type="OrthoDB" id="7267294at2"/>
<dbReference type="Gene3D" id="1.10.10.10">
    <property type="entry name" value="Winged helix-like DNA-binding domain superfamily/Winged helix DNA-binding domain"/>
    <property type="match status" value="1"/>
</dbReference>
<dbReference type="GO" id="GO:0016787">
    <property type="term" value="F:hydrolase activity"/>
    <property type="evidence" value="ECO:0007669"/>
    <property type="project" value="UniProtKB-KW"/>
</dbReference>
<evidence type="ECO:0000313" key="3">
    <source>
        <dbReference type="Proteomes" id="UP000298179"/>
    </source>
</evidence>
<organism evidence="2 3">
    <name type="scientific">Jiella endophytica</name>
    <dbReference type="NCBI Taxonomy" id="2558362"/>
    <lineage>
        <taxon>Bacteria</taxon>
        <taxon>Pseudomonadati</taxon>
        <taxon>Pseudomonadota</taxon>
        <taxon>Alphaproteobacteria</taxon>
        <taxon>Hyphomicrobiales</taxon>
        <taxon>Aurantimonadaceae</taxon>
        <taxon>Jiella</taxon>
    </lineage>
</organism>
<keyword evidence="2" id="KW-0378">Hydrolase</keyword>
<dbReference type="InterPro" id="IPR000073">
    <property type="entry name" value="AB_hydrolase_1"/>
</dbReference>
<dbReference type="PANTHER" id="PTHR43433:SF5">
    <property type="entry name" value="AB HYDROLASE-1 DOMAIN-CONTAINING PROTEIN"/>
    <property type="match status" value="1"/>
</dbReference>
<feature type="domain" description="AB hydrolase-1" evidence="1">
    <location>
        <begin position="300"/>
        <end position="516"/>
    </location>
</feature>
<evidence type="ECO:0000259" key="1">
    <source>
        <dbReference type="Pfam" id="PF00561"/>
    </source>
</evidence>
<sequence>MDGSHIVQPELEISLLGEPRVFSNGVLVPLPTSRKTRALLAYLVRTRRTHRRDRLCTMFWNIPDDPKASLRWSLSKLRRVLNTPDHMRISADRERVRYDGRGSVLDIDAIQTALRVSGPSLQVEDLEQMARRLDGVFLDGLDGAGDEGFECWLEAERDDARAMRVTVLRQLVSHPDISQATAEKWLRFWRGIDPDGADAHMETVAADAQGLRDRVPGLDLLMARRSTSVTVVEPVTDAAAKPAPAPAREHHPRRQQQRIGFCAARDGTKIAYATVGSGAPILRAGNWFNHLELDRESPIWGRAFSKLAQRRTLVRYDERGCGLSDWDVAKLSLETFVEDLTTVADKLGLERFPLIGLSHGCAVAIEYAVRNPERVSGLVLIGGFAAGWHHAACSEERARREAVRRLTEVGWASDNPAYRHIFSLTFMPDANTDVLTWFDEYQLQATSARNAARFQDAFGNIDVRQKLAAVTAPTVVLHSKYDQRVPIAQGLELAREIPNAHFVPLESRNHILVEDEPAWDVCSSAINAFLSEHGI</sequence>
<dbReference type="Pfam" id="PF00561">
    <property type="entry name" value="Abhydrolase_1"/>
    <property type="match status" value="1"/>
</dbReference>
<dbReference type="Proteomes" id="UP000298179">
    <property type="component" value="Unassembled WGS sequence"/>
</dbReference>
<keyword evidence="3" id="KW-1185">Reference proteome</keyword>
<dbReference type="AlphaFoldDB" id="A0A4Y8RN54"/>
<comment type="caution">
    <text evidence="2">The sequence shown here is derived from an EMBL/GenBank/DDBJ whole genome shotgun (WGS) entry which is preliminary data.</text>
</comment>
<dbReference type="InterPro" id="IPR016032">
    <property type="entry name" value="Sig_transdc_resp-reg_C-effctor"/>
</dbReference>
<dbReference type="GO" id="GO:0003677">
    <property type="term" value="F:DNA binding"/>
    <property type="evidence" value="ECO:0007669"/>
    <property type="project" value="InterPro"/>
</dbReference>
<name>A0A4Y8RN54_9HYPH</name>
<accession>A0A4Y8RN54</accession>
<dbReference type="InterPro" id="IPR036388">
    <property type="entry name" value="WH-like_DNA-bd_sf"/>
</dbReference>
<evidence type="ECO:0000313" key="2">
    <source>
        <dbReference type="EMBL" id="TFF25083.1"/>
    </source>
</evidence>